<dbReference type="GO" id="GO:0003682">
    <property type="term" value="F:chromatin binding"/>
    <property type="evidence" value="ECO:0007669"/>
    <property type="project" value="TreeGrafter"/>
</dbReference>
<proteinExistence type="inferred from homology"/>
<dbReference type="OrthoDB" id="10260285at2759"/>
<evidence type="ECO:0000256" key="1">
    <source>
        <dbReference type="ARBA" id="ARBA00004123"/>
    </source>
</evidence>
<accession>A0A1Y2BLJ7</accession>
<dbReference type="Proteomes" id="UP000193986">
    <property type="component" value="Unassembled WGS sequence"/>
</dbReference>
<evidence type="ECO:0000313" key="6">
    <source>
        <dbReference type="Proteomes" id="UP000193986"/>
    </source>
</evidence>
<dbReference type="PANTHER" id="PTHR23188">
    <property type="entry name" value="RNA POLYMERASE II-ASSOCIATED FACTOR 1 HOMOLOG"/>
    <property type="match status" value="1"/>
</dbReference>
<feature type="compositionally biased region" description="Acidic residues" evidence="4">
    <location>
        <begin position="421"/>
        <end position="436"/>
    </location>
</feature>
<organism evidence="5 6">
    <name type="scientific">Naematelia encephala</name>
    <dbReference type="NCBI Taxonomy" id="71784"/>
    <lineage>
        <taxon>Eukaryota</taxon>
        <taxon>Fungi</taxon>
        <taxon>Dikarya</taxon>
        <taxon>Basidiomycota</taxon>
        <taxon>Agaricomycotina</taxon>
        <taxon>Tremellomycetes</taxon>
        <taxon>Tremellales</taxon>
        <taxon>Naemateliaceae</taxon>
        <taxon>Naematelia</taxon>
    </lineage>
</organism>
<name>A0A1Y2BLJ7_9TREE</name>
<dbReference type="InterPro" id="IPR007133">
    <property type="entry name" value="RNA_pol_II-assoc_Paf1"/>
</dbReference>
<sequence>MSKKSKLDLLVRVRYLNPLPPPPFPPKLFKISTDIERLGEPSYLNHLAASTPLPMLVDSEMGMPLDLNAYPGVWDGDDSALNPIMRDDIKYDPVDLELLAPLQASSTTNAATKASSAAEVSWMRNSNLFTRKTAARRREAAEGEKKEAVVDASEAAQIMAIDQTFRDVREQDLSELRHPDSKKRHLRVVESYDILPDDESWSNPYIMIRFPERPSAATAINPSASASDGRLARSVIRPIRDEDQQVMEFYLPREEDLEKLDEVYDKAVPDEVMEQVRDLAEQDGSDPRIDEILPNVHYDRIRTYEVVSQTFLSGEGKEVLMSFVEDEEGSDRPRKKRKGVYFADINARTLLRKTRVKRRDEAEDRQDMWDITRLGYRLPGADEREARQKQVAQVTEPGWIDEQMRILQGPENMAEGLGEAINDESDGGDGGEDFED</sequence>
<evidence type="ECO:0000256" key="2">
    <source>
        <dbReference type="ARBA" id="ARBA00007560"/>
    </source>
</evidence>
<dbReference type="STRING" id="71784.A0A1Y2BLJ7"/>
<reference evidence="5 6" key="1">
    <citation type="submission" date="2016-07" db="EMBL/GenBank/DDBJ databases">
        <title>Pervasive Adenine N6-methylation of Active Genes in Fungi.</title>
        <authorList>
            <consortium name="DOE Joint Genome Institute"/>
            <person name="Mondo S.J."/>
            <person name="Dannebaum R.O."/>
            <person name="Kuo R.C."/>
            <person name="Labutti K."/>
            <person name="Haridas S."/>
            <person name="Kuo A."/>
            <person name="Salamov A."/>
            <person name="Ahrendt S.R."/>
            <person name="Lipzen A."/>
            <person name="Sullivan W."/>
            <person name="Andreopoulos W.B."/>
            <person name="Clum A."/>
            <person name="Lindquist E."/>
            <person name="Daum C."/>
            <person name="Ramamoorthy G.K."/>
            <person name="Gryganskyi A."/>
            <person name="Culley D."/>
            <person name="Magnuson J.K."/>
            <person name="James T.Y."/>
            <person name="O'Malley M.A."/>
            <person name="Stajich J.E."/>
            <person name="Spatafora J.W."/>
            <person name="Visel A."/>
            <person name="Grigoriev I.V."/>
        </authorList>
    </citation>
    <scope>NUCLEOTIDE SEQUENCE [LARGE SCALE GENOMIC DNA]</scope>
    <source>
        <strain evidence="5 6">68-887.2</strain>
    </source>
</reference>
<comment type="caution">
    <text evidence="5">The sequence shown here is derived from an EMBL/GenBank/DDBJ whole genome shotgun (WGS) entry which is preliminary data.</text>
</comment>
<evidence type="ECO:0000256" key="4">
    <source>
        <dbReference type="SAM" id="MobiDB-lite"/>
    </source>
</evidence>
<dbReference type="PANTHER" id="PTHR23188:SF12">
    <property type="entry name" value="RNA POLYMERASE II-ASSOCIATED FACTOR 1 HOMOLOG"/>
    <property type="match status" value="1"/>
</dbReference>
<comment type="similarity">
    <text evidence="2">Belongs to the PAF1 family.</text>
</comment>
<dbReference type="FunCoup" id="A0A1Y2BLJ7">
    <property type="interactions" value="510"/>
</dbReference>
<dbReference type="EMBL" id="MCFC01000001">
    <property type="protein sequence ID" value="ORY35540.1"/>
    <property type="molecule type" value="Genomic_DNA"/>
</dbReference>
<dbReference type="InParanoid" id="A0A1Y2BLJ7"/>
<evidence type="ECO:0000256" key="3">
    <source>
        <dbReference type="ARBA" id="ARBA00023242"/>
    </source>
</evidence>
<gene>
    <name evidence="5" type="ORF">BCR39DRAFT_510587</name>
</gene>
<feature type="region of interest" description="Disordered" evidence="4">
    <location>
        <begin position="417"/>
        <end position="436"/>
    </location>
</feature>
<dbReference type="GO" id="GO:0016593">
    <property type="term" value="C:Cdc73/Paf1 complex"/>
    <property type="evidence" value="ECO:0007669"/>
    <property type="project" value="InterPro"/>
</dbReference>
<keyword evidence="3" id="KW-0539">Nucleus</keyword>
<comment type="subcellular location">
    <subcellularLocation>
        <location evidence="1">Nucleus</location>
    </subcellularLocation>
</comment>
<dbReference type="AlphaFoldDB" id="A0A1Y2BLJ7"/>
<evidence type="ECO:0000313" key="5">
    <source>
        <dbReference type="EMBL" id="ORY35540.1"/>
    </source>
</evidence>
<keyword evidence="6" id="KW-1185">Reference proteome</keyword>
<dbReference type="GO" id="GO:0006368">
    <property type="term" value="P:transcription elongation by RNA polymerase II"/>
    <property type="evidence" value="ECO:0007669"/>
    <property type="project" value="InterPro"/>
</dbReference>
<dbReference type="Pfam" id="PF03985">
    <property type="entry name" value="Paf1"/>
    <property type="match status" value="1"/>
</dbReference>
<protein>
    <submittedName>
        <fullName evidence="5">RNA polymerase II-associated</fullName>
    </submittedName>
</protein>
<dbReference type="GO" id="GO:0000993">
    <property type="term" value="F:RNA polymerase II complex binding"/>
    <property type="evidence" value="ECO:0007669"/>
    <property type="project" value="TreeGrafter"/>
</dbReference>